<dbReference type="AlphaFoldDB" id="A0A7W7Y2P4"/>
<evidence type="ECO:0000259" key="3">
    <source>
        <dbReference type="Pfam" id="PF02769"/>
    </source>
</evidence>
<dbReference type="RefSeq" id="WP_343067149.1">
    <property type="nucleotide sequence ID" value="NZ_JACHID010000001.1"/>
</dbReference>
<dbReference type="InterPro" id="IPR011854">
    <property type="entry name" value="HypE"/>
</dbReference>
<dbReference type="Gene3D" id="3.30.1330.10">
    <property type="entry name" value="PurM-like, N-terminal domain"/>
    <property type="match status" value="1"/>
</dbReference>
<reference evidence="4 5" key="1">
    <citation type="submission" date="2020-08" db="EMBL/GenBank/DDBJ databases">
        <title>Genomic Encyclopedia of Type Strains, Phase IV (KMG-IV): sequencing the most valuable type-strain genomes for metagenomic binning, comparative biology and taxonomic classification.</title>
        <authorList>
            <person name="Goeker M."/>
        </authorList>
    </citation>
    <scope>NUCLEOTIDE SEQUENCE [LARGE SCALE GENOMIC DNA]</scope>
    <source>
        <strain evidence="4 5">DSM 22071</strain>
    </source>
</reference>
<dbReference type="SUPFAM" id="SSF55326">
    <property type="entry name" value="PurM N-terminal domain-like"/>
    <property type="match status" value="1"/>
</dbReference>
<protein>
    <submittedName>
        <fullName evidence="4">Hydrogenase expression/formation protein HypE</fullName>
    </submittedName>
</protein>
<accession>A0A7W7Y2P4</accession>
<dbReference type="InterPro" id="IPR010918">
    <property type="entry name" value="PurM-like_C_dom"/>
</dbReference>
<dbReference type="InterPro" id="IPR036676">
    <property type="entry name" value="PurM-like_C_sf"/>
</dbReference>
<evidence type="ECO:0000313" key="4">
    <source>
        <dbReference type="EMBL" id="MBB5020968.1"/>
    </source>
</evidence>
<comment type="similarity">
    <text evidence="1">Belongs to the HypE family.</text>
</comment>
<dbReference type="InterPro" id="IPR016188">
    <property type="entry name" value="PurM-like_N"/>
</dbReference>
<dbReference type="Pfam" id="PF02769">
    <property type="entry name" value="AIRS_C"/>
    <property type="match status" value="1"/>
</dbReference>
<comment type="caution">
    <text evidence="4">The sequence shown here is derived from an EMBL/GenBank/DDBJ whole genome shotgun (WGS) entry which is preliminary data.</text>
</comment>
<dbReference type="PANTHER" id="PTHR30303">
    <property type="entry name" value="HYDROGENASE ISOENZYMES FORMATION PROTEIN HYPE"/>
    <property type="match status" value="1"/>
</dbReference>
<dbReference type="InterPro" id="IPR036921">
    <property type="entry name" value="PurM-like_N_sf"/>
</dbReference>
<sequence>MNTSDLPEHIRLSHGGGGQETQTLIREVFYRSFGNDILLQAEDSALFHLNNSAHIAMTTDSYTVSPRFFPGGNIGKIAVCGTCNDLAMVGAKPCYLSCGFIIEEGFAIAELRQIATSMASELSTNGCQLVTGDTKVVPRGGVDGIYINTTAVGECCFTPPPSSSSLKPGQVLLVSGNIGSHGAVIFCHREGIDVDSGMQSDCRSLWPVVHALLPFQREIVAMRDATRGGIAAVLHEWADQSETGIQIEASSVPVQNEVQGFCEMMGFEPWHLANEGTFVLAVEAQAAQAVLDILRKHRSSAAIIGQVIAEHPQRVILQTPWGTRSFMEPPTGELLPRIC</sequence>
<feature type="domain" description="PurM-like N-terminal" evidence="2">
    <location>
        <begin position="42"/>
        <end position="154"/>
    </location>
</feature>
<gene>
    <name evidence="4" type="ORF">HNR37_000271</name>
</gene>
<dbReference type="CDD" id="cd02197">
    <property type="entry name" value="HypE"/>
    <property type="match status" value="1"/>
</dbReference>
<organism evidence="4 5">
    <name type="scientific">Desulfurispira natronophila</name>
    <dbReference type="NCBI Taxonomy" id="682562"/>
    <lineage>
        <taxon>Bacteria</taxon>
        <taxon>Pseudomonadati</taxon>
        <taxon>Chrysiogenota</taxon>
        <taxon>Chrysiogenia</taxon>
        <taxon>Chrysiogenales</taxon>
        <taxon>Chrysiogenaceae</taxon>
        <taxon>Desulfurispira</taxon>
    </lineage>
</organism>
<dbReference type="GO" id="GO:0051604">
    <property type="term" value="P:protein maturation"/>
    <property type="evidence" value="ECO:0007669"/>
    <property type="project" value="TreeGrafter"/>
</dbReference>
<evidence type="ECO:0000313" key="5">
    <source>
        <dbReference type="Proteomes" id="UP000528322"/>
    </source>
</evidence>
<dbReference type="EMBL" id="JACHID010000001">
    <property type="protein sequence ID" value="MBB5020968.1"/>
    <property type="molecule type" value="Genomic_DNA"/>
</dbReference>
<name>A0A7W7Y2P4_9BACT</name>
<keyword evidence="5" id="KW-1185">Reference proteome</keyword>
<dbReference type="NCBIfam" id="TIGR02124">
    <property type="entry name" value="hypE"/>
    <property type="match status" value="1"/>
</dbReference>
<dbReference type="Proteomes" id="UP000528322">
    <property type="component" value="Unassembled WGS sequence"/>
</dbReference>
<evidence type="ECO:0000256" key="1">
    <source>
        <dbReference type="ARBA" id="ARBA00006243"/>
    </source>
</evidence>
<evidence type="ECO:0000259" key="2">
    <source>
        <dbReference type="Pfam" id="PF00586"/>
    </source>
</evidence>
<proteinExistence type="inferred from homology"/>
<dbReference type="PANTHER" id="PTHR30303:SF0">
    <property type="entry name" value="CARBAMOYL DEHYDRATASE HYPE"/>
    <property type="match status" value="1"/>
</dbReference>
<dbReference type="SUPFAM" id="SSF56042">
    <property type="entry name" value="PurM C-terminal domain-like"/>
    <property type="match status" value="1"/>
</dbReference>
<feature type="domain" description="PurM-like C-terminal" evidence="3">
    <location>
        <begin position="167"/>
        <end position="316"/>
    </location>
</feature>
<dbReference type="Gene3D" id="3.90.650.10">
    <property type="entry name" value="PurM-like C-terminal domain"/>
    <property type="match status" value="1"/>
</dbReference>
<dbReference type="Pfam" id="PF00586">
    <property type="entry name" value="AIRS"/>
    <property type="match status" value="1"/>
</dbReference>
<dbReference type="PIRSF" id="PIRSF005644">
    <property type="entry name" value="Hdrgns_mtr_HypE"/>
    <property type="match status" value="1"/>
</dbReference>